<dbReference type="PROSITE" id="PS51455">
    <property type="entry name" value="PIPK"/>
    <property type="match status" value="1"/>
</dbReference>
<proteinExistence type="predicted"/>
<evidence type="ECO:0000256" key="4">
    <source>
        <dbReference type="ARBA" id="ARBA00022741"/>
    </source>
</evidence>
<keyword evidence="4 7" id="KW-0547">Nucleotide-binding</keyword>
<evidence type="ECO:0000259" key="8">
    <source>
        <dbReference type="PROSITE" id="PS51455"/>
    </source>
</evidence>
<keyword evidence="2 7" id="KW-0808">Transferase</keyword>
<dbReference type="InterPro" id="IPR002498">
    <property type="entry name" value="PInositol-4-P-4/5-kinase_core"/>
</dbReference>
<dbReference type="EMBL" id="OIVN01001825">
    <property type="protein sequence ID" value="SPC98056.1"/>
    <property type="molecule type" value="Genomic_DNA"/>
</dbReference>
<dbReference type="InterPro" id="IPR027483">
    <property type="entry name" value="PInositol-4-P-4/5-kinase_C_sf"/>
</dbReference>
<dbReference type="Gene3D" id="3.30.810.10">
    <property type="entry name" value="2-Layer Sandwich"/>
    <property type="match status" value="1"/>
</dbReference>
<keyword evidence="3" id="KW-0677">Repeat</keyword>
<reference evidence="9" key="1">
    <citation type="submission" date="2018-02" db="EMBL/GenBank/DDBJ databases">
        <authorList>
            <person name="Cohen D.B."/>
            <person name="Kent A.D."/>
        </authorList>
    </citation>
    <scope>NUCLEOTIDE SEQUENCE</scope>
</reference>
<dbReference type="Gene3D" id="2.20.110.10">
    <property type="entry name" value="Histone H3 K4-specific methyltransferase SET7/9 N-terminal domain"/>
    <property type="match status" value="4"/>
</dbReference>
<dbReference type="GO" id="GO:0016308">
    <property type="term" value="F:1-phosphatidylinositol-4-phosphate 5-kinase activity"/>
    <property type="evidence" value="ECO:0007669"/>
    <property type="project" value="UniProtKB-EC"/>
</dbReference>
<organism evidence="9">
    <name type="scientific">Fagus sylvatica</name>
    <name type="common">Beechnut</name>
    <dbReference type="NCBI Taxonomy" id="28930"/>
    <lineage>
        <taxon>Eukaryota</taxon>
        <taxon>Viridiplantae</taxon>
        <taxon>Streptophyta</taxon>
        <taxon>Embryophyta</taxon>
        <taxon>Tracheophyta</taxon>
        <taxon>Spermatophyta</taxon>
        <taxon>Magnoliopsida</taxon>
        <taxon>eudicotyledons</taxon>
        <taxon>Gunneridae</taxon>
        <taxon>Pentapetalae</taxon>
        <taxon>rosids</taxon>
        <taxon>fabids</taxon>
        <taxon>Fagales</taxon>
        <taxon>Fagaceae</taxon>
        <taxon>Fagus</taxon>
    </lineage>
</organism>
<dbReference type="SMART" id="SM00330">
    <property type="entry name" value="PIPKc"/>
    <property type="match status" value="1"/>
</dbReference>
<dbReference type="Gene3D" id="3.30.800.10">
    <property type="entry name" value="Phosphatidylinositol Phosphate Kinase II Beta"/>
    <property type="match status" value="1"/>
</dbReference>
<dbReference type="SMART" id="SM00698">
    <property type="entry name" value="MORN"/>
    <property type="match status" value="7"/>
</dbReference>
<dbReference type="GO" id="GO:0005886">
    <property type="term" value="C:plasma membrane"/>
    <property type="evidence" value="ECO:0007669"/>
    <property type="project" value="TreeGrafter"/>
</dbReference>
<evidence type="ECO:0000256" key="1">
    <source>
        <dbReference type="ARBA" id="ARBA00012172"/>
    </source>
</evidence>
<feature type="domain" description="PIPK" evidence="8">
    <location>
        <begin position="369"/>
        <end position="771"/>
    </location>
</feature>
<dbReference type="PANTHER" id="PTHR23086">
    <property type="entry name" value="PHOSPHATIDYLINOSITOL-4-PHOSPHATE 5-KINASE"/>
    <property type="match status" value="1"/>
</dbReference>
<name>A0A2N9G5X5_FAGSY</name>
<dbReference type="CDD" id="cd17302">
    <property type="entry name" value="PIPKc_AtPIP5K_like"/>
    <property type="match status" value="1"/>
</dbReference>
<keyword evidence="6 7" id="KW-0067">ATP-binding</keyword>
<dbReference type="SUPFAM" id="SSF56104">
    <property type="entry name" value="SAICAR synthase-like"/>
    <property type="match status" value="1"/>
</dbReference>
<dbReference type="InterPro" id="IPR023610">
    <property type="entry name" value="PInositol-4/5-P-5/4-kinase"/>
</dbReference>
<dbReference type="Pfam" id="PF02493">
    <property type="entry name" value="MORN"/>
    <property type="match status" value="7"/>
</dbReference>
<evidence type="ECO:0000313" key="9">
    <source>
        <dbReference type="EMBL" id="SPC98056.1"/>
    </source>
</evidence>
<dbReference type="InterPro" id="IPR017163">
    <property type="entry name" value="PIno-4-P-5_kinase_pln"/>
</dbReference>
<dbReference type="PANTHER" id="PTHR23086:SF140">
    <property type="entry name" value="PHOSPHATIDYLINOSITOL 4-PHOSPHATE 5-KINASE 2"/>
    <property type="match status" value="1"/>
</dbReference>
<evidence type="ECO:0000256" key="2">
    <source>
        <dbReference type="ARBA" id="ARBA00022679"/>
    </source>
</evidence>
<dbReference type="PIRSF" id="PIRSF037274">
    <property type="entry name" value="PIP5K_plant_prd"/>
    <property type="match status" value="1"/>
</dbReference>
<dbReference type="GO" id="GO:0046854">
    <property type="term" value="P:phosphatidylinositol phosphate biosynthetic process"/>
    <property type="evidence" value="ECO:0007669"/>
    <property type="project" value="TreeGrafter"/>
</dbReference>
<dbReference type="SUPFAM" id="SSF82185">
    <property type="entry name" value="Histone H3 K4-specific methyltransferase SET7/9 N-terminal domain"/>
    <property type="match status" value="2"/>
</dbReference>
<dbReference type="Pfam" id="PF01504">
    <property type="entry name" value="PIP5K"/>
    <property type="match status" value="1"/>
</dbReference>
<evidence type="ECO:0000256" key="5">
    <source>
        <dbReference type="ARBA" id="ARBA00022777"/>
    </source>
</evidence>
<dbReference type="FunFam" id="2.20.110.10:FF:000015">
    <property type="entry name" value="Phosphatidylinositol 4-phosphate 5-kinase"/>
    <property type="match status" value="1"/>
</dbReference>
<sequence length="825" mass="93774">MREALLCDETNDVVSSTKKKKSEDDKVVVATAVAAAPLISVGRSRSQAGTRRVTPTTLTTSPSLTAAVAVASATLSIEKPLQNGDLYIGSLSGNAPHGSGKYLWTDGCMYEGEWRRGKAYGKGKFSWPSGATFEGDFKSGRMEGSGTFIGSDGDTYRGSWSCDRKHGYGQKRYANGDFYEGYWKRNVQDGHGRYVWKNGNEYKGEWKNGMISGRGVLMWANGNRYDGEWENGVPKGNGLFTWPDGSCYVGSWNKDLKIQQMNGTFYPGNGREDCLKKKHNNGGENLTITMRKRSSVDGARGSLTERNFPRICIWESDGEAGDITCDIIDNVEASMFYRDGTGLDRDGFRQFRRSPCFTGEAKKPGQTISKGHKNYDLMLNLQLGIRYSVGKHASILRELKTCDFDPKEKFWTRFPPEGSKITPPHQSIEFRWKDYCPLVFRHLRELFQVDPADYMLAICGNDALRELSSPGKSGSCFYLTQDDRFMIKTVKKSEVKVLIRMLPSYYNHVFKYENSLVTKFFGVHCVKPIGGQKTRFIVMGNLFCSEYRIHRRFDLKGSSHGRTTDMPEGEIDETTTLKDLDLNFVFRLQRNWYQELIKQIDRDCEFLEAERIMDYSLLVGLHFRDDNTYDKMGLSPFLLRTGKKDSYQNEKFMRGCRFLEAELQDMDRILSGRKPLIRLGANMPARAERMARRSDFDQYTPGGISHLTPSRSGEVYEVVLYFGIIDILQDYDISKKLEHAYKSLQADPASISAVDPKLYSKRFRDFIGRIFIEDRVPNNCWSKYYMMGQRPGHCNCVAVIRGREVLAGGLWVVLMADFEDTAVVL</sequence>
<dbReference type="InterPro" id="IPR003409">
    <property type="entry name" value="MORN"/>
</dbReference>
<protein>
    <recommendedName>
        <fullName evidence="1">1-phosphatidylinositol-4-phosphate 5-kinase</fullName>
        <ecNumber evidence="1">2.7.1.68</ecNumber>
    </recommendedName>
</protein>
<gene>
    <name evidence="9" type="ORF">FSB_LOCUS25938</name>
</gene>
<dbReference type="GO" id="GO:0005524">
    <property type="term" value="F:ATP binding"/>
    <property type="evidence" value="ECO:0007669"/>
    <property type="project" value="UniProtKB-UniRule"/>
</dbReference>
<dbReference type="InterPro" id="IPR027484">
    <property type="entry name" value="PInositol-4-P-5-kinase_N"/>
</dbReference>
<evidence type="ECO:0000256" key="6">
    <source>
        <dbReference type="ARBA" id="ARBA00022840"/>
    </source>
</evidence>
<accession>A0A2N9G5X5</accession>
<evidence type="ECO:0000256" key="3">
    <source>
        <dbReference type="ARBA" id="ARBA00022737"/>
    </source>
</evidence>
<evidence type="ECO:0000256" key="7">
    <source>
        <dbReference type="PROSITE-ProRule" id="PRU00781"/>
    </source>
</evidence>
<dbReference type="EC" id="2.7.1.68" evidence="1"/>
<dbReference type="FunFam" id="3.30.800.10:FF:000003">
    <property type="entry name" value="Phosphatidylinositol 4-phosphate 5-kinase"/>
    <property type="match status" value="1"/>
</dbReference>
<dbReference type="AlphaFoldDB" id="A0A2N9G5X5"/>
<keyword evidence="5 7" id="KW-0418">Kinase</keyword>
<dbReference type="FunFam" id="2.20.110.10:FF:000031">
    <property type="entry name" value="Phosphatidylinositol 4-phosphate 5-kinase"/>
    <property type="match status" value="1"/>
</dbReference>